<dbReference type="GO" id="GO:0004674">
    <property type="term" value="F:protein serine/threonine kinase activity"/>
    <property type="evidence" value="ECO:0007669"/>
    <property type="project" value="UniProtKB-KW"/>
</dbReference>
<keyword evidence="5 10" id="KW-0418">Kinase</keyword>
<sequence>MPETTQFPGANDSGYEGGHLRPNTILLARYKIDAKLGGGGQGAVYQARDLNFPDARRLVAIKEMTVMTADPSLRASSLKTFQREANILATLNHPATPKIYDFFDQNNSAYLIMEYINGNNLEEILIKTKKIPIDKIVEWAIELCDVLQYLHSYQPEPIIFRDMKPANIMIDSLGKVRLVDFGIAKIFVSGVKHTTIGTEGYSSPEQYKGNANPLSDIFSLGATLHHVITRKDPRLEPPFSFSERNIMDYNEEATPELAAILDKALSFEPEKRYQSCAEMKEAFMALRYRPIGTSVASAATNGSAPTPRANSRELVDSGADGRMQPIWTFETEDEIRSSPASADGVVFVGSYDTNLWAIEQQSGEFIWKRPSDAGIASTPGIDSYHGQVIIGSEDYTIRAINMRDGRVNWSHITGNKVRSSPNIAHGYVFFGSDDGKLYALLADNGRYQWEYDAGSAVRSKPFITNERVIFGTEGGDIVGLELNGQRKWVLRTKKAVTSSPYVDLEGICYVGSFDGFIYAIDADSGFSHWRVRTTGPIISSPTVHRNLVYIGSADGRLYCINTQTGKERWTYQTEKPIVASPIVHDGVVYIGGTDRIFHAIDAMNGKEIWRFETKGAITSAAHIVDDLILFGSLDHTLYALPLVRQ</sequence>
<evidence type="ECO:0000256" key="6">
    <source>
        <dbReference type="ARBA" id="ARBA00022840"/>
    </source>
</evidence>
<dbReference type="InterPro" id="IPR018391">
    <property type="entry name" value="PQQ_b-propeller_rpt"/>
</dbReference>
<evidence type="ECO:0000259" key="9">
    <source>
        <dbReference type="PROSITE" id="PS50011"/>
    </source>
</evidence>
<comment type="catalytic activity">
    <reaction evidence="7">
        <text>L-threonyl-[protein] + ATP = O-phospho-L-threonyl-[protein] + ADP + H(+)</text>
        <dbReference type="Rhea" id="RHEA:46608"/>
        <dbReference type="Rhea" id="RHEA-COMP:11060"/>
        <dbReference type="Rhea" id="RHEA-COMP:11605"/>
        <dbReference type="ChEBI" id="CHEBI:15378"/>
        <dbReference type="ChEBI" id="CHEBI:30013"/>
        <dbReference type="ChEBI" id="CHEBI:30616"/>
        <dbReference type="ChEBI" id="CHEBI:61977"/>
        <dbReference type="ChEBI" id="CHEBI:456216"/>
        <dbReference type="EC" id="2.7.11.1"/>
    </reaction>
</comment>
<dbReference type="SMART" id="SM00564">
    <property type="entry name" value="PQQ"/>
    <property type="match status" value="7"/>
</dbReference>
<dbReference type="SUPFAM" id="SSF50998">
    <property type="entry name" value="Quinoprotein alcohol dehydrogenase-like"/>
    <property type="match status" value="2"/>
</dbReference>
<keyword evidence="3" id="KW-0808">Transferase</keyword>
<dbReference type="PROSITE" id="PS50011">
    <property type="entry name" value="PROTEIN_KINASE_DOM"/>
    <property type="match status" value="1"/>
</dbReference>
<dbReference type="InterPro" id="IPR011009">
    <property type="entry name" value="Kinase-like_dom_sf"/>
</dbReference>
<evidence type="ECO:0000256" key="8">
    <source>
        <dbReference type="ARBA" id="ARBA00048679"/>
    </source>
</evidence>
<dbReference type="RefSeq" id="WP_195169255.1">
    <property type="nucleotide sequence ID" value="NZ_CP062983.1"/>
</dbReference>
<dbReference type="Proteomes" id="UP000594468">
    <property type="component" value="Chromosome"/>
</dbReference>
<keyword evidence="2" id="KW-0723">Serine/threonine-protein kinase</keyword>
<dbReference type="PANTHER" id="PTHR24363:SF0">
    <property type="entry name" value="SERINE_THREONINE KINASE LIKE DOMAIN CONTAINING 1"/>
    <property type="match status" value="1"/>
</dbReference>
<dbReference type="KEGG" id="pmet:G4Y79_15885"/>
<dbReference type="Gene3D" id="2.130.10.10">
    <property type="entry name" value="YVTN repeat-like/Quinoprotein amine dehydrogenase"/>
    <property type="match status" value="2"/>
</dbReference>
<protein>
    <recommendedName>
        <fullName evidence="1">non-specific serine/threonine protein kinase</fullName>
        <ecNumber evidence="1">2.7.11.1</ecNumber>
    </recommendedName>
</protein>
<evidence type="ECO:0000313" key="10">
    <source>
        <dbReference type="EMBL" id="QPC81182.1"/>
    </source>
</evidence>
<dbReference type="InterPro" id="IPR002372">
    <property type="entry name" value="PQQ_rpt_dom"/>
</dbReference>
<feature type="domain" description="Protein kinase" evidence="9">
    <location>
        <begin position="30"/>
        <end position="284"/>
    </location>
</feature>
<dbReference type="EMBL" id="CP062983">
    <property type="protein sequence ID" value="QPC81182.1"/>
    <property type="molecule type" value="Genomic_DNA"/>
</dbReference>
<accession>A0A7S8E6B1</accession>
<dbReference type="Gene3D" id="3.30.200.20">
    <property type="entry name" value="Phosphorylase Kinase, domain 1"/>
    <property type="match status" value="1"/>
</dbReference>
<dbReference type="Gene3D" id="1.10.510.10">
    <property type="entry name" value="Transferase(Phosphotransferase) domain 1"/>
    <property type="match status" value="1"/>
</dbReference>
<dbReference type="EC" id="2.7.11.1" evidence="1"/>
<evidence type="ECO:0000256" key="5">
    <source>
        <dbReference type="ARBA" id="ARBA00022777"/>
    </source>
</evidence>
<reference evidence="10 11" key="1">
    <citation type="submission" date="2020-02" db="EMBL/GenBank/DDBJ databases">
        <authorList>
            <person name="Zheng R.K."/>
            <person name="Sun C.M."/>
        </authorList>
    </citation>
    <scope>NUCLEOTIDE SEQUENCE [LARGE SCALE GENOMIC DNA]</scope>
    <source>
        <strain evidence="11">rifampicinis</strain>
    </source>
</reference>
<dbReference type="InterPro" id="IPR000719">
    <property type="entry name" value="Prot_kinase_dom"/>
</dbReference>
<evidence type="ECO:0000256" key="2">
    <source>
        <dbReference type="ARBA" id="ARBA00022527"/>
    </source>
</evidence>
<dbReference type="CDD" id="cd14014">
    <property type="entry name" value="STKc_PknB_like"/>
    <property type="match status" value="1"/>
</dbReference>
<name>A0A7S8E6B1_9CHLR</name>
<dbReference type="Gene3D" id="2.40.10.480">
    <property type="match status" value="1"/>
</dbReference>
<evidence type="ECO:0000256" key="1">
    <source>
        <dbReference type="ARBA" id="ARBA00012513"/>
    </source>
</evidence>
<organism evidence="10 11">
    <name type="scientific">Phototrophicus methaneseepsis</name>
    <dbReference type="NCBI Taxonomy" id="2710758"/>
    <lineage>
        <taxon>Bacteria</taxon>
        <taxon>Bacillati</taxon>
        <taxon>Chloroflexota</taxon>
        <taxon>Candidatus Thermofontia</taxon>
        <taxon>Phototrophicales</taxon>
        <taxon>Phototrophicaceae</taxon>
        <taxon>Phototrophicus</taxon>
    </lineage>
</organism>
<evidence type="ECO:0000313" key="11">
    <source>
        <dbReference type="Proteomes" id="UP000594468"/>
    </source>
</evidence>
<evidence type="ECO:0000256" key="3">
    <source>
        <dbReference type="ARBA" id="ARBA00022679"/>
    </source>
</evidence>
<keyword evidence="4" id="KW-0547">Nucleotide-binding</keyword>
<dbReference type="AlphaFoldDB" id="A0A7S8E6B1"/>
<dbReference type="GO" id="GO:0005524">
    <property type="term" value="F:ATP binding"/>
    <property type="evidence" value="ECO:0007669"/>
    <property type="project" value="UniProtKB-KW"/>
</dbReference>
<keyword evidence="11" id="KW-1185">Reference proteome</keyword>
<dbReference type="Pfam" id="PF00069">
    <property type="entry name" value="Pkinase"/>
    <property type="match status" value="1"/>
</dbReference>
<comment type="catalytic activity">
    <reaction evidence="8">
        <text>L-seryl-[protein] + ATP = O-phospho-L-seryl-[protein] + ADP + H(+)</text>
        <dbReference type="Rhea" id="RHEA:17989"/>
        <dbReference type="Rhea" id="RHEA-COMP:9863"/>
        <dbReference type="Rhea" id="RHEA-COMP:11604"/>
        <dbReference type="ChEBI" id="CHEBI:15378"/>
        <dbReference type="ChEBI" id="CHEBI:29999"/>
        <dbReference type="ChEBI" id="CHEBI:30616"/>
        <dbReference type="ChEBI" id="CHEBI:83421"/>
        <dbReference type="ChEBI" id="CHEBI:456216"/>
        <dbReference type="EC" id="2.7.11.1"/>
    </reaction>
</comment>
<gene>
    <name evidence="10" type="ORF">G4Y79_15885</name>
</gene>
<keyword evidence="6" id="KW-0067">ATP-binding</keyword>
<evidence type="ECO:0000256" key="7">
    <source>
        <dbReference type="ARBA" id="ARBA00047899"/>
    </source>
</evidence>
<dbReference type="SMART" id="SM00220">
    <property type="entry name" value="S_TKc"/>
    <property type="match status" value="1"/>
</dbReference>
<evidence type="ECO:0000256" key="4">
    <source>
        <dbReference type="ARBA" id="ARBA00022741"/>
    </source>
</evidence>
<dbReference type="InterPro" id="IPR015943">
    <property type="entry name" value="WD40/YVTN_repeat-like_dom_sf"/>
</dbReference>
<dbReference type="InterPro" id="IPR011047">
    <property type="entry name" value="Quinoprotein_ADH-like_sf"/>
</dbReference>
<dbReference type="Pfam" id="PF13360">
    <property type="entry name" value="PQQ_2"/>
    <property type="match status" value="3"/>
</dbReference>
<proteinExistence type="predicted"/>
<dbReference type="PANTHER" id="PTHR24363">
    <property type="entry name" value="SERINE/THREONINE PROTEIN KINASE"/>
    <property type="match status" value="1"/>
</dbReference>
<dbReference type="SUPFAM" id="SSF56112">
    <property type="entry name" value="Protein kinase-like (PK-like)"/>
    <property type="match status" value="1"/>
</dbReference>